<keyword evidence="2" id="KW-0812">Transmembrane</keyword>
<feature type="transmembrane region" description="Helical" evidence="2">
    <location>
        <begin position="103"/>
        <end position="121"/>
    </location>
</feature>
<dbReference type="Proteomes" id="UP001610818">
    <property type="component" value="Unassembled WGS sequence"/>
</dbReference>
<reference evidence="4 5" key="1">
    <citation type="submission" date="2024-10" db="EMBL/GenBank/DDBJ databases">
        <title>The Natural Products Discovery Center: Release of the First 8490 Sequenced Strains for Exploring Actinobacteria Biosynthetic Diversity.</title>
        <authorList>
            <person name="Kalkreuter E."/>
            <person name="Kautsar S.A."/>
            <person name="Yang D."/>
            <person name="Bader C.D."/>
            <person name="Teijaro C.N."/>
            <person name="Fluegel L."/>
            <person name="Davis C.M."/>
            <person name="Simpson J.R."/>
            <person name="Lauterbach L."/>
            <person name="Steele A.D."/>
            <person name="Gui C."/>
            <person name="Meng S."/>
            <person name="Li G."/>
            <person name="Viehrig K."/>
            <person name="Ye F."/>
            <person name="Su P."/>
            <person name="Kiefer A.F."/>
            <person name="Nichols A."/>
            <person name="Cepeda A.J."/>
            <person name="Yan W."/>
            <person name="Fan B."/>
            <person name="Jiang Y."/>
            <person name="Adhikari A."/>
            <person name="Zheng C.-J."/>
            <person name="Schuster L."/>
            <person name="Cowan T.M."/>
            <person name="Smanski M.J."/>
            <person name="Chevrette M.G."/>
            <person name="De Carvalho L.P.S."/>
            <person name="Shen B."/>
        </authorList>
    </citation>
    <scope>NUCLEOTIDE SEQUENCE [LARGE SCALE GENOMIC DNA]</scope>
    <source>
        <strain evidence="4 5">NPDC017990</strain>
    </source>
</reference>
<feature type="transmembrane region" description="Helical" evidence="2">
    <location>
        <begin position="158"/>
        <end position="182"/>
    </location>
</feature>
<dbReference type="EMBL" id="JBIRGQ010000004">
    <property type="protein sequence ID" value="MFH8547883.1"/>
    <property type="molecule type" value="Genomic_DNA"/>
</dbReference>
<keyword evidence="2" id="KW-0472">Membrane</keyword>
<proteinExistence type="predicted"/>
<evidence type="ECO:0000256" key="1">
    <source>
        <dbReference type="SAM" id="MobiDB-lite"/>
    </source>
</evidence>
<dbReference type="InterPro" id="IPR046672">
    <property type="entry name" value="DUF6542"/>
</dbReference>
<feature type="domain" description="DUF6542" evidence="3">
    <location>
        <begin position="74"/>
        <end position="185"/>
    </location>
</feature>
<sequence length="217" mass="23158">MEQHRTRPPQPPARPRRTAPLPPQGRSGPAQGRPAESAAVYRAASRPRRPVPPFVRKLRAMPLYRALRAMPNPRLTGLGSGLFCAAVMFLLACLLWLLFGGSIVAYGVLFLPVSVLTALWVRPADLMTAPVAVPIAFAVGLLPISGGSGGFGGQLMGLITSLALHAGWLYGGTLVACFIVIVRKIKHLAQRRRARPVGAKQTGGRLPTAQRRAAPAE</sequence>
<evidence type="ECO:0000259" key="3">
    <source>
        <dbReference type="Pfam" id="PF20177"/>
    </source>
</evidence>
<evidence type="ECO:0000313" key="4">
    <source>
        <dbReference type="EMBL" id="MFH8547883.1"/>
    </source>
</evidence>
<evidence type="ECO:0000313" key="5">
    <source>
        <dbReference type="Proteomes" id="UP001610818"/>
    </source>
</evidence>
<comment type="caution">
    <text evidence="4">The sequence shown here is derived from an EMBL/GenBank/DDBJ whole genome shotgun (WGS) entry which is preliminary data.</text>
</comment>
<gene>
    <name evidence="4" type="ORF">ACH4F9_23015</name>
</gene>
<protein>
    <submittedName>
        <fullName evidence="4">DUF6542 domain-containing protein</fullName>
    </submittedName>
</protein>
<evidence type="ECO:0000256" key="2">
    <source>
        <dbReference type="SAM" id="Phobius"/>
    </source>
</evidence>
<organism evidence="4 5">
    <name type="scientific">Streptomyces longisporoflavus</name>
    <dbReference type="NCBI Taxonomy" id="28044"/>
    <lineage>
        <taxon>Bacteria</taxon>
        <taxon>Bacillati</taxon>
        <taxon>Actinomycetota</taxon>
        <taxon>Actinomycetes</taxon>
        <taxon>Kitasatosporales</taxon>
        <taxon>Streptomycetaceae</taxon>
        <taxon>Streptomyces</taxon>
    </lineage>
</organism>
<feature type="region of interest" description="Disordered" evidence="1">
    <location>
        <begin position="196"/>
        <end position="217"/>
    </location>
</feature>
<feature type="transmembrane region" description="Helical" evidence="2">
    <location>
        <begin position="75"/>
        <end position="97"/>
    </location>
</feature>
<name>A0ABW7QSB7_9ACTN</name>
<keyword evidence="5" id="KW-1185">Reference proteome</keyword>
<feature type="region of interest" description="Disordered" evidence="1">
    <location>
        <begin position="1"/>
        <end position="44"/>
    </location>
</feature>
<keyword evidence="2" id="KW-1133">Transmembrane helix</keyword>
<accession>A0ABW7QSB7</accession>
<dbReference type="Pfam" id="PF20177">
    <property type="entry name" value="DUF6542"/>
    <property type="match status" value="1"/>
</dbReference>
<dbReference type="RefSeq" id="WP_397714231.1">
    <property type="nucleotide sequence ID" value="NZ_JBIRGN010000004.1"/>
</dbReference>
<feature type="transmembrane region" description="Helical" evidence="2">
    <location>
        <begin position="128"/>
        <end position="146"/>
    </location>
</feature>